<dbReference type="Pfam" id="PF00202">
    <property type="entry name" value="Aminotran_3"/>
    <property type="match status" value="1"/>
</dbReference>
<dbReference type="EMBL" id="CP002271">
    <property type="protein sequence ID" value="ADO72850.1"/>
    <property type="molecule type" value="Genomic_DNA"/>
</dbReference>
<keyword evidence="5" id="KW-0055">Arginine biosynthesis</keyword>
<dbReference type="InterPro" id="IPR005814">
    <property type="entry name" value="Aminotrans_3"/>
</dbReference>
<reference evidence="8 10" key="1">
    <citation type="submission" date="2006-04" db="EMBL/GenBank/DDBJ databases">
        <authorList>
            <person name="Nierman W.C."/>
        </authorList>
    </citation>
    <scope>NUCLEOTIDE SEQUENCE [LARGE SCALE GENOMIC DNA]</scope>
    <source>
        <strain evidence="8 10">DW4/3-1</strain>
    </source>
</reference>
<reference evidence="7 9" key="2">
    <citation type="journal article" date="2011" name="Mol. Biol. Evol.">
        <title>Comparative genomic analysis of fruiting body formation in Myxococcales.</title>
        <authorList>
            <person name="Huntley S."/>
            <person name="Hamann N."/>
            <person name="Wegener-Feldbrugge S."/>
            <person name="Treuner-Lange A."/>
            <person name="Kube M."/>
            <person name="Reinhardt R."/>
            <person name="Klages S."/>
            <person name="Muller R."/>
            <person name="Ronning C.M."/>
            <person name="Nierman W.C."/>
            <person name="Sogaard-Andersen L."/>
        </authorList>
    </citation>
    <scope>NUCLEOTIDE SEQUENCE [LARGE SCALE GENOMIC DNA]</scope>
    <source>
        <strain evidence="7 9">DW4/3-1</strain>
    </source>
</reference>
<dbReference type="PANTHER" id="PTHR11986:SF79">
    <property type="entry name" value="ACETYLORNITHINE AMINOTRANSFERASE, MITOCHONDRIAL"/>
    <property type="match status" value="1"/>
</dbReference>
<evidence type="ECO:0000256" key="6">
    <source>
        <dbReference type="SAM" id="MobiDB-lite"/>
    </source>
</evidence>
<dbReference type="KEGG" id="sur:STAUR_5078"/>
<dbReference type="HOGENOM" id="CLU_016922_10_1_7"/>
<sequence>MRGTDLQTPKTDLTPALPAPTSSQAPSGAWIDKAKAHLLQNYKQQPIVLVRGRGSRVWDADGRQYLDLLGGIATCALGHCHPEIVAAVKAQVETLWHVSNAFYSEPQIELAAQLTALSGLPRAFFCNSGAEANEALIKLARRVMKDRGTPERFEVLTFENSFHGRTLATVTATGQSKYQKGFEPLPAGFLHAPYGDLEAVRQKVGPQTAAILVEPVQGEGGVRAAPTGFLKALRALCDEQGILLLVDEVQTGMGRTGKLFAFQHDGIQPDAISLAKALGNGLPIGAMLCSEAVGKSLPSGTHGSTFGGNLVSATAANVVVRLIREPQMLREVTEKGEYLMARGRELQARLPTLIQEVRGRGLLIGIELNQEVAPIITRCREQGLLLNAAGDKTLRFAPAFTVTRDELDEGLRILERVLTPA</sequence>
<proteinExistence type="inferred from homology"/>
<comment type="miscellaneous">
    <text evidence="5">May also have succinyldiaminopimelate aminotransferase activity, thus carrying out the corresponding step in lysine biosynthesis.</text>
</comment>
<dbReference type="CDD" id="cd00610">
    <property type="entry name" value="OAT_like"/>
    <property type="match status" value="1"/>
</dbReference>
<dbReference type="Proteomes" id="UP000001351">
    <property type="component" value="Chromosome"/>
</dbReference>
<dbReference type="PROSITE" id="PS00600">
    <property type="entry name" value="AA_TRANSFER_CLASS_3"/>
    <property type="match status" value="1"/>
</dbReference>
<dbReference type="GO" id="GO:0042802">
    <property type="term" value="F:identical protein binding"/>
    <property type="evidence" value="ECO:0007669"/>
    <property type="project" value="TreeGrafter"/>
</dbReference>
<protein>
    <recommendedName>
        <fullName evidence="5">Acetylornithine aminotransferase</fullName>
        <shortName evidence="5">ACOAT</shortName>
        <ecNumber evidence="5">2.6.1.11</ecNumber>
    </recommendedName>
</protein>
<dbReference type="STRING" id="378806.STAUR_5078"/>
<dbReference type="InterPro" id="IPR015422">
    <property type="entry name" value="PyrdxlP-dep_Trfase_small"/>
</dbReference>
<feature type="region of interest" description="Disordered" evidence="6">
    <location>
        <begin position="1"/>
        <end position="27"/>
    </location>
</feature>
<comment type="pathway">
    <text evidence="5">Amino-acid biosynthesis; L-arginine biosynthesis; N(2)-acetyl-L-ornithine from L-glutamate: step 4/4.</text>
</comment>
<comment type="subcellular location">
    <subcellularLocation>
        <location evidence="5">Cytoplasm</location>
    </subcellularLocation>
</comment>
<evidence type="ECO:0000313" key="8">
    <source>
        <dbReference type="EMBL" id="EAU64111.1"/>
    </source>
</evidence>
<dbReference type="UniPathway" id="UPA00068">
    <property type="reaction ID" value="UER00109"/>
</dbReference>
<comment type="similarity">
    <text evidence="5">Belongs to the class-III pyridoxal-phosphate-dependent aminotransferase family. ArgD subfamily.</text>
</comment>
<dbReference type="GO" id="GO:0006526">
    <property type="term" value="P:L-arginine biosynthetic process"/>
    <property type="evidence" value="ECO:0007669"/>
    <property type="project" value="UniProtKB-UniRule"/>
</dbReference>
<feature type="binding site" evidence="5">
    <location>
        <position position="165"/>
    </location>
    <ligand>
        <name>N(2)-acetyl-L-ornithine</name>
        <dbReference type="ChEBI" id="CHEBI:57805"/>
    </ligand>
</feature>
<keyword evidence="1 5" id="KW-0032">Aminotransferase</keyword>
<dbReference type="NCBIfam" id="TIGR00707">
    <property type="entry name" value="argD"/>
    <property type="match status" value="1"/>
</dbReference>
<evidence type="ECO:0000256" key="2">
    <source>
        <dbReference type="ARBA" id="ARBA00022605"/>
    </source>
</evidence>
<dbReference type="EMBL" id="AAMD01000130">
    <property type="protein sequence ID" value="EAU64111.1"/>
    <property type="molecule type" value="Genomic_DNA"/>
</dbReference>
<dbReference type="NCBIfam" id="NF002874">
    <property type="entry name" value="PRK03244.1"/>
    <property type="match status" value="1"/>
</dbReference>
<dbReference type="Gene3D" id="3.90.1150.10">
    <property type="entry name" value="Aspartate Aminotransferase, domain 1"/>
    <property type="match status" value="1"/>
</dbReference>
<feature type="modified residue" description="N6-(pyridoxal phosphate)lysine" evidence="5">
    <location>
        <position position="276"/>
    </location>
</feature>
<dbReference type="InterPro" id="IPR015421">
    <property type="entry name" value="PyrdxlP-dep_Trfase_major"/>
</dbReference>
<dbReference type="InterPro" id="IPR015424">
    <property type="entry name" value="PyrdxlP-dep_Trfase"/>
</dbReference>
<evidence type="ECO:0000313" key="10">
    <source>
        <dbReference type="Proteomes" id="UP000032702"/>
    </source>
</evidence>
<feature type="binding site" evidence="5">
    <location>
        <position position="304"/>
    </location>
    <ligand>
        <name>N(2)-acetyl-L-ornithine</name>
        <dbReference type="ChEBI" id="CHEBI:57805"/>
    </ligand>
</feature>
<dbReference type="GO" id="GO:0003992">
    <property type="term" value="F:N2-acetyl-L-ornithine:2-oxoglutarate 5-aminotransferase activity"/>
    <property type="evidence" value="ECO:0007669"/>
    <property type="project" value="UniProtKB-UniRule"/>
</dbReference>
<dbReference type="Gene3D" id="3.40.640.10">
    <property type="entry name" value="Type I PLP-dependent aspartate aminotransferase-like (Major domain)"/>
    <property type="match status" value="1"/>
</dbReference>
<organism evidence="8 10">
    <name type="scientific">Stigmatella aurantiaca (strain DW4/3-1)</name>
    <dbReference type="NCBI Taxonomy" id="378806"/>
    <lineage>
        <taxon>Bacteria</taxon>
        <taxon>Pseudomonadati</taxon>
        <taxon>Myxococcota</taxon>
        <taxon>Myxococcia</taxon>
        <taxon>Myxococcales</taxon>
        <taxon>Cystobacterineae</taxon>
        <taxon>Archangiaceae</taxon>
        <taxon>Stigmatella</taxon>
    </lineage>
</organism>
<keyword evidence="3 5" id="KW-0808">Transferase</keyword>
<accession>Q08UD1</accession>
<feature type="binding site" evidence="5">
    <location>
        <begin position="129"/>
        <end position="130"/>
    </location>
    <ligand>
        <name>pyridoxal 5'-phosphate</name>
        <dbReference type="ChEBI" id="CHEBI:597326"/>
    </ligand>
</feature>
<feature type="binding site" evidence="5">
    <location>
        <position position="162"/>
    </location>
    <ligand>
        <name>pyridoxal 5'-phosphate</name>
        <dbReference type="ChEBI" id="CHEBI:597326"/>
    </ligand>
</feature>
<dbReference type="RefSeq" id="WP_002616976.1">
    <property type="nucleotide sequence ID" value="NC_014623.1"/>
</dbReference>
<dbReference type="AlphaFoldDB" id="Q08UD1"/>
<dbReference type="OrthoDB" id="9801834at2"/>
<comment type="catalytic activity">
    <reaction evidence="5">
        <text>N(2)-acetyl-L-ornithine + 2-oxoglutarate = N-acetyl-L-glutamate 5-semialdehyde + L-glutamate</text>
        <dbReference type="Rhea" id="RHEA:18049"/>
        <dbReference type="ChEBI" id="CHEBI:16810"/>
        <dbReference type="ChEBI" id="CHEBI:29123"/>
        <dbReference type="ChEBI" id="CHEBI:29985"/>
        <dbReference type="ChEBI" id="CHEBI:57805"/>
        <dbReference type="EC" id="2.6.1.11"/>
    </reaction>
</comment>
<dbReference type="InterPro" id="IPR004636">
    <property type="entry name" value="AcOrn/SuccOrn_fam"/>
</dbReference>
<dbReference type="GO" id="GO:0005737">
    <property type="term" value="C:cytoplasm"/>
    <property type="evidence" value="ECO:0007669"/>
    <property type="project" value="UniProtKB-SubCell"/>
</dbReference>
<keyword evidence="2 5" id="KW-0028">Amino-acid biosynthesis</keyword>
<keyword evidence="5" id="KW-0963">Cytoplasm</keyword>
<dbReference type="InterPro" id="IPR049704">
    <property type="entry name" value="Aminotrans_3_PPA_site"/>
</dbReference>
<dbReference type="PANTHER" id="PTHR11986">
    <property type="entry name" value="AMINOTRANSFERASE CLASS III"/>
    <property type="match status" value="1"/>
</dbReference>
<dbReference type="eggNOG" id="COG4992">
    <property type="taxonomic scope" value="Bacteria"/>
</dbReference>
<gene>
    <name evidence="5 7" type="primary">argD</name>
    <name evidence="7" type="ordered locus">STAUR_5078</name>
    <name evidence="8" type="ORF">STIAU_7122</name>
</gene>
<dbReference type="SUPFAM" id="SSF53383">
    <property type="entry name" value="PLP-dependent transferases"/>
    <property type="match status" value="1"/>
</dbReference>
<dbReference type="NCBIfam" id="NF002325">
    <property type="entry name" value="PRK01278.1"/>
    <property type="match status" value="1"/>
</dbReference>
<dbReference type="PATRIC" id="fig|378806.16.peg.3037"/>
<comment type="cofactor">
    <cofactor evidence="5">
        <name>pyridoxal 5'-phosphate</name>
        <dbReference type="ChEBI" id="CHEBI:597326"/>
    </cofactor>
    <text evidence="5">Binds 1 pyridoxal phosphate per subunit.</text>
</comment>
<comment type="subunit">
    <text evidence="5">Homodimer.</text>
</comment>
<dbReference type="HAMAP" id="MF_01107">
    <property type="entry name" value="ArgD_aminotrans_3"/>
    <property type="match status" value="1"/>
</dbReference>
<keyword evidence="4 5" id="KW-0663">Pyridoxal phosphate</keyword>
<dbReference type="InterPro" id="IPR050103">
    <property type="entry name" value="Class-III_PLP-dep_AT"/>
</dbReference>
<dbReference type="FunFam" id="3.40.640.10:FF:000004">
    <property type="entry name" value="Acetylornithine aminotransferase"/>
    <property type="match status" value="1"/>
</dbReference>
<evidence type="ECO:0000256" key="1">
    <source>
        <dbReference type="ARBA" id="ARBA00022576"/>
    </source>
</evidence>
<evidence type="ECO:0000256" key="3">
    <source>
        <dbReference type="ARBA" id="ARBA00022679"/>
    </source>
</evidence>
<evidence type="ECO:0000256" key="5">
    <source>
        <dbReference type="HAMAP-Rule" id="MF_01107"/>
    </source>
</evidence>
<evidence type="ECO:0000313" key="9">
    <source>
        <dbReference type="Proteomes" id="UP000001351"/>
    </source>
</evidence>
<keyword evidence="9" id="KW-1185">Reference proteome</keyword>
<dbReference type="EC" id="2.6.1.11" evidence="5"/>
<feature type="compositionally biased region" description="Polar residues" evidence="6">
    <location>
        <begin position="1"/>
        <end position="11"/>
    </location>
</feature>
<evidence type="ECO:0000256" key="4">
    <source>
        <dbReference type="ARBA" id="ARBA00022898"/>
    </source>
</evidence>
<dbReference type="PIRSF" id="PIRSF000521">
    <property type="entry name" value="Transaminase_4ab_Lys_Orn"/>
    <property type="match status" value="1"/>
</dbReference>
<feature type="binding site" evidence="5">
    <location>
        <begin position="247"/>
        <end position="250"/>
    </location>
    <ligand>
        <name>pyridoxal 5'-phosphate</name>
        <dbReference type="ChEBI" id="CHEBI:597326"/>
    </ligand>
</feature>
<dbReference type="Proteomes" id="UP000032702">
    <property type="component" value="Unassembled WGS sequence"/>
</dbReference>
<evidence type="ECO:0000313" key="7">
    <source>
        <dbReference type="EMBL" id="ADO72850.1"/>
    </source>
</evidence>
<name>Q08UD1_STIAD</name>
<dbReference type="GO" id="GO:0030170">
    <property type="term" value="F:pyridoxal phosphate binding"/>
    <property type="evidence" value="ECO:0007669"/>
    <property type="project" value="InterPro"/>
</dbReference>
<feature type="binding site" evidence="5">
    <location>
        <position position="305"/>
    </location>
    <ligand>
        <name>pyridoxal 5'-phosphate</name>
        <dbReference type="ChEBI" id="CHEBI:597326"/>
    </ligand>
</feature>